<evidence type="ECO:0000256" key="1">
    <source>
        <dbReference type="SAM" id="Phobius"/>
    </source>
</evidence>
<reference evidence="3" key="1">
    <citation type="journal article" date="2020" name="mSystems">
        <title>Genome- and Community-Level Interaction Insights into Carbon Utilization and Element Cycling Functions of Hydrothermarchaeota in Hydrothermal Sediment.</title>
        <authorList>
            <person name="Zhou Z."/>
            <person name="Liu Y."/>
            <person name="Xu W."/>
            <person name="Pan J."/>
            <person name="Luo Z.H."/>
            <person name="Li M."/>
        </authorList>
    </citation>
    <scope>NUCLEOTIDE SEQUENCE [LARGE SCALE GENOMIC DNA]</scope>
    <source>
        <strain evidence="3">SpSt-402</strain>
    </source>
</reference>
<keyword evidence="1" id="KW-0812">Transmembrane</keyword>
<name>A0A832H2N8_9CYAN</name>
<dbReference type="GO" id="GO:0004519">
    <property type="term" value="F:endonuclease activity"/>
    <property type="evidence" value="ECO:0007669"/>
    <property type="project" value="UniProtKB-KW"/>
</dbReference>
<dbReference type="InterPro" id="IPR005135">
    <property type="entry name" value="Endo/exonuclease/phosphatase"/>
</dbReference>
<keyword evidence="3" id="KW-0540">Nuclease</keyword>
<organism evidence="3">
    <name type="scientific">Oscillatoriales cyanobacterium SpSt-402</name>
    <dbReference type="NCBI Taxonomy" id="2282168"/>
    <lineage>
        <taxon>Bacteria</taxon>
        <taxon>Bacillati</taxon>
        <taxon>Cyanobacteriota</taxon>
        <taxon>Cyanophyceae</taxon>
        <taxon>Oscillatoriophycideae</taxon>
        <taxon>Oscillatoriales</taxon>
    </lineage>
</organism>
<dbReference type="Gene3D" id="3.60.10.10">
    <property type="entry name" value="Endonuclease/exonuclease/phosphatase"/>
    <property type="match status" value="1"/>
</dbReference>
<sequence>MPSYPLSKLPLVRYLVWLLGSGIVLLTFVSLLSLVAWHPYLELTSHFKVQYLMLSSLLLVPLGLLGYRNWVLVALFCVALQLVEVMPWYVPSAIAPQSHNLRILLSNLYVRNQNPDKILALIEAEKPDIAVFQERDGHWLQSLEPLKTQMPYVFEAPKDIAVFSRIPLENPTLFGSAKQDLISATITVNGRKTRLVTTHPLPPLPSLAAFRNAELQQVTDYIQKQKAPIVLIGDLNTTMWSPYYKRLKSKTGLKNTRQGYGTLPTWPAPTQFASTHPVLASLKPLLWIPIDHALVSPEIQVRDTRVGANIDSDHLPFIVDLFIPN</sequence>
<protein>
    <submittedName>
        <fullName evidence="3">Endonuclease/exonuclease/phosphatase family protein</fullName>
    </submittedName>
</protein>
<keyword evidence="3" id="KW-0269">Exonuclease</keyword>
<dbReference type="PANTHER" id="PTHR14859">
    <property type="entry name" value="CALCOFLUOR WHITE HYPERSENSITIVE PROTEIN PRECURSOR"/>
    <property type="match status" value="1"/>
</dbReference>
<dbReference type="PANTHER" id="PTHR14859:SF15">
    <property type="entry name" value="ENDONUCLEASE_EXONUCLEASE_PHOSPHATASE DOMAIN-CONTAINING PROTEIN"/>
    <property type="match status" value="1"/>
</dbReference>
<feature type="transmembrane region" description="Helical" evidence="1">
    <location>
        <begin position="12"/>
        <end position="37"/>
    </location>
</feature>
<gene>
    <name evidence="3" type="ORF">ENR47_03070</name>
</gene>
<feature type="domain" description="Endonuclease/exonuclease/phosphatase" evidence="2">
    <location>
        <begin position="107"/>
        <end position="314"/>
    </location>
</feature>
<dbReference type="GO" id="GO:0004527">
    <property type="term" value="F:exonuclease activity"/>
    <property type="evidence" value="ECO:0007669"/>
    <property type="project" value="UniProtKB-KW"/>
</dbReference>
<dbReference type="SUPFAM" id="SSF56219">
    <property type="entry name" value="DNase I-like"/>
    <property type="match status" value="1"/>
</dbReference>
<dbReference type="Pfam" id="PF03372">
    <property type="entry name" value="Exo_endo_phos"/>
    <property type="match status" value="1"/>
</dbReference>
<dbReference type="InterPro" id="IPR051916">
    <property type="entry name" value="GPI-anchor_lipid_remodeler"/>
</dbReference>
<keyword evidence="3" id="KW-0255">Endonuclease</keyword>
<dbReference type="EMBL" id="DSRD01000202">
    <property type="protein sequence ID" value="HGW93257.1"/>
    <property type="molecule type" value="Genomic_DNA"/>
</dbReference>
<dbReference type="AlphaFoldDB" id="A0A832H2N8"/>
<dbReference type="InterPro" id="IPR036691">
    <property type="entry name" value="Endo/exonu/phosph_ase_sf"/>
</dbReference>
<comment type="caution">
    <text evidence="3">The sequence shown here is derived from an EMBL/GenBank/DDBJ whole genome shotgun (WGS) entry which is preliminary data.</text>
</comment>
<keyword evidence="1" id="KW-0472">Membrane</keyword>
<accession>A0A832H2N8</accession>
<evidence type="ECO:0000313" key="3">
    <source>
        <dbReference type="EMBL" id="HGW93257.1"/>
    </source>
</evidence>
<keyword evidence="3" id="KW-0378">Hydrolase</keyword>
<evidence type="ECO:0000259" key="2">
    <source>
        <dbReference type="Pfam" id="PF03372"/>
    </source>
</evidence>
<dbReference type="GO" id="GO:0006506">
    <property type="term" value="P:GPI anchor biosynthetic process"/>
    <property type="evidence" value="ECO:0007669"/>
    <property type="project" value="TreeGrafter"/>
</dbReference>
<dbReference type="GO" id="GO:0016020">
    <property type="term" value="C:membrane"/>
    <property type="evidence" value="ECO:0007669"/>
    <property type="project" value="GOC"/>
</dbReference>
<feature type="transmembrane region" description="Helical" evidence="1">
    <location>
        <begin position="49"/>
        <end position="65"/>
    </location>
</feature>
<keyword evidence="1" id="KW-1133">Transmembrane helix</keyword>
<proteinExistence type="predicted"/>